<accession>A0A2X3CIU0</accession>
<organism evidence="3 4">
    <name type="scientific">Clostridium perfringens</name>
    <dbReference type="NCBI Taxonomy" id="1502"/>
    <lineage>
        <taxon>Bacteria</taxon>
        <taxon>Bacillati</taxon>
        <taxon>Bacillota</taxon>
        <taxon>Clostridia</taxon>
        <taxon>Eubacteriales</taxon>
        <taxon>Clostridiaceae</taxon>
        <taxon>Clostridium</taxon>
    </lineage>
</organism>
<dbReference type="AlphaFoldDB" id="A0A2X3CIU0"/>
<evidence type="ECO:0000313" key="3">
    <source>
        <dbReference type="EMBL" id="SQC08405.1"/>
    </source>
</evidence>
<evidence type="ECO:0000256" key="1">
    <source>
        <dbReference type="SAM" id="Phobius"/>
    </source>
</evidence>
<dbReference type="Pfam" id="PF12892">
    <property type="entry name" value="FctA"/>
    <property type="match status" value="1"/>
</dbReference>
<dbReference type="RefSeq" id="WP_111946296.1">
    <property type="nucleotide sequence ID" value="NZ_CATNYA010000042.1"/>
</dbReference>
<dbReference type="Gene3D" id="2.60.40.3050">
    <property type="match status" value="1"/>
</dbReference>
<name>A0A2X3CIU0_CLOPF</name>
<dbReference type="InterPro" id="IPR038174">
    <property type="entry name" value="Strep_pil_link_sf"/>
</dbReference>
<keyword evidence="1" id="KW-0812">Transmembrane</keyword>
<dbReference type="NCBIfam" id="TIGR03786">
    <property type="entry name" value="strep_pil_rpt"/>
    <property type="match status" value="1"/>
</dbReference>
<keyword evidence="1" id="KW-0472">Membrane</keyword>
<feature type="domain" description="Streptococcal pilin isopeptide linkage" evidence="2">
    <location>
        <begin position="60"/>
        <end position="162"/>
    </location>
</feature>
<proteinExistence type="predicted"/>
<dbReference type="NCBIfam" id="TIGR03063">
    <property type="entry name" value="srtB_target"/>
    <property type="match status" value="1"/>
</dbReference>
<reference evidence="3 4" key="1">
    <citation type="submission" date="2018-06" db="EMBL/GenBank/DDBJ databases">
        <authorList>
            <consortium name="Pathogen Informatics"/>
            <person name="Doyle S."/>
        </authorList>
    </citation>
    <scope>NUCLEOTIDE SEQUENCE [LARGE SCALE GENOMIC DNA]</scope>
    <source>
        <strain evidence="3 4">NCTC8081</strain>
    </source>
</reference>
<keyword evidence="1" id="KW-1133">Transmembrane helix</keyword>
<evidence type="ECO:0000259" key="2">
    <source>
        <dbReference type="Pfam" id="PF12892"/>
    </source>
</evidence>
<dbReference type="InterPro" id="IPR017502">
    <property type="entry name" value="Sortase_SrtB_target"/>
</dbReference>
<dbReference type="Proteomes" id="UP000250234">
    <property type="component" value="Unassembled WGS sequence"/>
</dbReference>
<dbReference type="NCBIfam" id="TIGR01167">
    <property type="entry name" value="LPXTG_anchor"/>
    <property type="match status" value="1"/>
</dbReference>
<evidence type="ECO:0000313" key="4">
    <source>
        <dbReference type="Proteomes" id="UP000250234"/>
    </source>
</evidence>
<protein>
    <submittedName>
        <fullName evidence="3">Streptococcal pilin isopeptide linkage domain</fullName>
    </submittedName>
</protein>
<dbReference type="InterPro" id="IPR022464">
    <property type="entry name" value="Strep_pil_isopept_link"/>
</dbReference>
<feature type="transmembrane region" description="Helical" evidence="1">
    <location>
        <begin position="191"/>
        <end position="208"/>
    </location>
</feature>
<gene>
    <name evidence="3" type="ORF">NCTC8081_02332</name>
</gene>
<sequence length="219" mass="25359">METKKIRNKILMAILALSFILLPNTRVYATENTANIPLIVRQEFNVYTKDSKAIDMIGKYELKAISENAPMPEESKNGSFIFNIDGNDKQFTIPLAYTHGGVYIYQIQQITQSKDNYIYDKNSYKITVYVKNAENNHLIPQIIVKNENNEKCEEICFYNIYKQKNKINEISKTPYKPNGINVPKTGDTTNIGFYIVILIISLGLLVVLKWKEYKKRKKE</sequence>
<dbReference type="EMBL" id="UAWO01000002">
    <property type="protein sequence ID" value="SQC08405.1"/>
    <property type="molecule type" value="Genomic_DNA"/>
</dbReference>